<gene>
    <name evidence="3" type="ORF">ACFFGG_14705</name>
</gene>
<dbReference type="RefSeq" id="WP_377484085.1">
    <property type="nucleotide sequence ID" value="NZ_JBHLTN010000029.1"/>
</dbReference>
<dbReference type="EMBL" id="JBHLTN010000029">
    <property type="protein sequence ID" value="MFC0593800.1"/>
    <property type="molecule type" value="Genomic_DNA"/>
</dbReference>
<dbReference type="Pfam" id="PF05065">
    <property type="entry name" value="Phage_capsid"/>
    <property type="match status" value="1"/>
</dbReference>
<protein>
    <submittedName>
        <fullName evidence="3">Phage major capsid protein</fullName>
    </submittedName>
</protein>
<feature type="domain" description="Phage capsid-like C-terminal" evidence="2">
    <location>
        <begin position="134"/>
        <end position="401"/>
    </location>
</feature>
<proteinExistence type="predicted"/>
<dbReference type="InterPro" id="IPR024455">
    <property type="entry name" value="Phage_capsid"/>
</dbReference>
<organism evidence="3 4">
    <name type="scientific">Ottowia pentelensis</name>
    <dbReference type="NCBI Taxonomy" id="511108"/>
    <lineage>
        <taxon>Bacteria</taxon>
        <taxon>Pseudomonadati</taxon>
        <taxon>Pseudomonadota</taxon>
        <taxon>Betaproteobacteria</taxon>
        <taxon>Burkholderiales</taxon>
        <taxon>Comamonadaceae</taxon>
        <taxon>Ottowia</taxon>
    </lineage>
</organism>
<dbReference type="NCBIfam" id="TIGR01554">
    <property type="entry name" value="major_cap_HK97"/>
    <property type="match status" value="1"/>
</dbReference>
<comment type="caution">
    <text evidence="3">The sequence shown here is derived from an EMBL/GenBank/DDBJ whole genome shotgun (WGS) entry which is preliminary data.</text>
</comment>
<comment type="subcellular location">
    <subcellularLocation>
        <location evidence="1">Virion</location>
    </subcellularLocation>
</comment>
<evidence type="ECO:0000259" key="2">
    <source>
        <dbReference type="Pfam" id="PF05065"/>
    </source>
</evidence>
<evidence type="ECO:0000256" key="1">
    <source>
        <dbReference type="ARBA" id="ARBA00004328"/>
    </source>
</evidence>
<name>A0ABV6PVB1_9BURK</name>
<dbReference type="Gene3D" id="3.30.2400.10">
    <property type="entry name" value="Major capsid protein gp5"/>
    <property type="match status" value="1"/>
</dbReference>
<dbReference type="InterPro" id="IPR054612">
    <property type="entry name" value="Phage_capsid-like_C"/>
</dbReference>
<accession>A0ABV6PVB1</accession>
<evidence type="ECO:0000313" key="4">
    <source>
        <dbReference type="Proteomes" id="UP001589834"/>
    </source>
</evidence>
<dbReference type="Proteomes" id="UP001589834">
    <property type="component" value="Unassembled WGS sequence"/>
</dbReference>
<reference evidence="3 4" key="1">
    <citation type="submission" date="2024-09" db="EMBL/GenBank/DDBJ databases">
        <authorList>
            <person name="Sun Q."/>
            <person name="Mori K."/>
        </authorList>
    </citation>
    <scope>NUCLEOTIDE SEQUENCE [LARGE SCALE GENOMIC DNA]</scope>
    <source>
        <strain evidence="3 4">NCAIM B.02336</strain>
    </source>
</reference>
<evidence type="ECO:0000313" key="3">
    <source>
        <dbReference type="EMBL" id="MFC0593800.1"/>
    </source>
</evidence>
<sequence>MKLNDLREARALKVTEARALVDGNAQLSPEQQAAFDKLKGEIKALEADEARAQFLEDMERRPVDKPRAAMESGVNVLDAIRAQVEQRAVTGALAEFQQEAKRQGIEPKKGGLLVPASIFEKRTTQTTTTADKIVPDDYKASEFIGLLRNSLIVRSLGARVLSGLRGDVVIPKQTGASTAYWLNEGDSLTESNPTFDTIGLSPKHVGALSSLSRQLIQQSSNPAIEQLVRDDFVQVVSAAVDKALIHGTAAAKQPVGILAAANVQTGNLATLSWANLLGLLEKLALVNVTPNAALIHPRVATKLASTLKDSTVGAEYLLTGGRVAGIPAHVTNQLDAKTGTPDKGRMILGDFTQLVIGEWGATEILANPYAAGYYEAGAVQLRILHTMDAAVRHPKAFVTVEDIGI</sequence>
<keyword evidence="4" id="KW-1185">Reference proteome</keyword>
<dbReference type="SUPFAM" id="SSF56563">
    <property type="entry name" value="Major capsid protein gp5"/>
    <property type="match status" value="1"/>
</dbReference>